<feature type="transmembrane region" description="Helical" evidence="1">
    <location>
        <begin position="81"/>
        <end position="102"/>
    </location>
</feature>
<keyword evidence="1" id="KW-0812">Transmembrane</keyword>
<evidence type="ECO:0000313" key="3">
    <source>
        <dbReference type="Proteomes" id="UP000309215"/>
    </source>
</evidence>
<keyword evidence="1" id="KW-0472">Membrane</keyword>
<reference evidence="2 3" key="1">
    <citation type="submission" date="2019-04" db="EMBL/GenBank/DDBJ databases">
        <authorList>
            <person name="Li Y."/>
            <person name="Wang J."/>
        </authorList>
    </citation>
    <scope>NUCLEOTIDE SEQUENCE [LARGE SCALE GENOMIC DNA]</scope>
    <source>
        <strain evidence="2 3">DSM 14668</strain>
    </source>
</reference>
<sequence length="424" mass="45286">MILECRHCGAPLDVKPDAALTKCRYCDTTSERRLLRTVSAETPRDFRPPPQWLPPPQFPAPSNQALAYHEETLRANTRANWIVLLVGVSVAAALVPVLLLTLGPSKGGSSKKGGIVGGVLPGKSPQELAAVRIDQTREGLAKALSGSPMGSMLAVPVSHPRYQSISFMYDDKEPTFPQSFTLVQRSGATPDPKALEALGSRLHGGLVDGSWNWAGLVAVHTDAKTGLVSASVLGARVGGTSAQAKVQLGAMWKLVLHAVLGAGTGPTAEEARWIGAPHPFAALETIDLTTTVDKAAATLTQKFPGSSLSTFIELGVTVSVDHPLLRNAELSYPNEKGGTLRTVALRGSKAFPERREGLVGCLEGKLGKAKVEDRDYLAKKRDYEFPVGKLELRIGENEARVHWLPGRLNGPDWKRIVGALGACR</sequence>
<keyword evidence="1" id="KW-1133">Transmembrane helix</keyword>
<keyword evidence="3" id="KW-1185">Reference proteome</keyword>
<name>A0A4U1IJZ3_9BACT</name>
<evidence type="ECO:0000313" key="2">
    <source>
        <dbReference type="EMBL" id="TKC94097.1"/>
    </source>
</evidence>
<dbReference type="Proteomes" id="UP000309215">
    <property type="component" value="Unassembled WGS sequence"/>
</dbReference>
<dbReference type="AlphaFoldDB" id="A0A4U1IJZ3"/>
<dbReference type="RefSeq" id="WP_136936065.1">
    <property type="nucleotide sequence ID" value="NZ_SSMQ01000114.1"/>
</dbReference>
<accession>A0A4U1IJZ3</accession>
<protein>
    <submittedName>
        <fullName evidence="2">Uncharacterized protein</fullName>
    </submittedName>
</protein>
<dbReference type="EMBL" id="SSMQ01000114">
    <property type="protein sequence ID" value="TKC94097.1"/>
    <property type="molecule type" value="Genomic_DNA"/>
</dbReference>
<comment type="caution">
    <text evidence="2">The sequence shown here is derived from an EMBL/GenBank/DDBJ whole genome shotgun (WGS) entry which is preliminary data.</text>
</comment>
<dbReference type="OrthoDB" id="5502650at2"/>
<evidence type="ECO:0000256" key="1">
    <source>
        <dbReference type="SAM" id="Phobius"/>
    </source>
</evidence>
<proteinExistence type="predicted"/>
<organism evidence="2 3">
    <name type="scientific">Polyangium fumosum</name>
    <dbReference type="NCBI Taxonomy" id="889272"/>
    <lineage>
        <taxon>Bacteria</taxon>
        <taxon>Pseudomonadati</taxon>
        <taxon>Myxococcota</taxon>
        <taxon>Polyangia</taxon>
        <taxon>Polyangiales</taxon>
        <taxon>Polyangiaceae</taxon>
        <taxon>Polyangium</taxon>
    </lineage>
</organism>
<gene>
    <name evidence="2" type="ORF">E8A74_48795</name>
</gene>